<dbReference type="EMBL" id="JAFIRN010000016">
    <property type="protein sequence ID" value="KAG5833070.1"/>
    <property type="molecule type" value="Genomic_DNA"/>
</dbReference>
<comment type="caution">
    <text evidence="1">The sequence shown here is derived from an EMBL/GenBank/DDBJ whole genome shotgun (WGS) entry which is preliminary data.</text>
</comment>
<dbReference type="AlphaFoldDB" id="A0A9D3RK52"/>
<reference evidence="1" key="1">
    <citation type="submission" date="2021-01" db="EMBL/GenBank/DDBJ databases">
        <title>A chromosome-scale assembly of European eel, Anguilla anguilla.</title>
        <authorList>
            <person name="Henkel C."/>
            <person name="Jong-Raadsen S.A."/>
            <person name="Dufour S."/>
            <person name="Weltzien F.-A."/>
            <person name="Palstra A.P."/>
            <person name="Pelster B."/>
            <person name="Spaink H.P."/>
            <person name="Van Den Thillart G.E."/>
            <person name="Jansen H."/>
            <person name="Zahm M."/>
            <person name="Klopp C."/>
            <person name="Cedric C."/>
            <person name="Louis A."/>
            <person name="Berthelot C."/>
            <person name="Parey E."/>
            <person name="Roest Crollius H."/>
            <person name="Montfort J."/>
            <person name="Robinson-Rechavi M."/>
            <person name="Bucao C."/>
            <person name="Bouchez O."/>
            <person name="Gislard M."/>
            <person name="Lluch J."/>
            <person name="Milhes M."/>
            <person name="Lampietro C."/>
            <person name="Lopez Roques C."/>
            <person name="Donnadieu C."/>
            <person name="Braasch I."/>
            <person name="Desvignes T."/>
            <person name="Postlethwait J."/>
            <person name="Bobe J."/>
            <person name="Guiguen Y."/>
            <person name="Dirks R."/>
        </authorList>
    </citation>
    <scope>NUCLEOTIDE SEQUENCE</scope>
    <source>
        <strain evidence="1">Tag_6206</strain>
        <tissue evidence="1">Liver</tissue>
    </source>
</reference>
<evidence type="ECO:0000313" key="1">
    <source>
        <dbReference type="EMBL" id="KAG5833070.1"/>
    </source>
</evidence>
<keyword evidence="2" id="KW-1185">Reference proteome</keyword>
<evidence type="ECO:0000313" key="2">
    <source>
        <dbReference type="Proteomes" id="UP001044222"/>
    </source>
</evidence>
<gene>
    <name evidence="1" type="ORF">ANANG_G00271960</name>
</gene>
<organism evidence="1 2">
    <name type="scientific">Anguilla anguilla</name>
    <name type="common">European freshwater eel</name>
    <name type="synonym">Muraena anguilla</name>
    <dbReference type="NCBI Taxonomy" id="7936"/>
    <lineage>
        <taxon>Eukaryota</taxon>
        <taxon>Metazoa</taxon>
        <taxon>Chordata</taxon>
        <taxon>Craniata</taxon>
        <taxon>Vertebrata</taxon>
        <taxon>Euteleostomi</taxon>
        <taxon>Actinopterygii</taxon>
        <taxon>Neopterygii</taxon>
        <taxon>Teleostei</taxon>
        <taxon>Anguilliformes</taxon>
        <taxon>Anguillidae</taxon>
        <taxon>Anguilla</taxon>
    </lineage>
</organism>
<dbReference type="Proteomes" id="UP001044222">
    <property type="component" value="Chromosome 16"/>
</dbReference>
<accession>A0A9D3RK52</accession>
<sequence>MRVSLLSGSAMSLCFSSPSTLPISAHSKAWPDRICADCAAKGRAPSYAKMIIGPYTPARHLHSVTERHLVHGGGSVLGTAVRTADQPIFRCMKRHRFRCTWALLTLFSYCYKSQIHGLRVNRAYNTLDLYLS</sequence>
<proteinExistence type="predicted"/>
<name>A0A9D3RK52_ANGAN</name>
<protein>
    <submittedName>
        <fullName evidence="1">Uncharacterized protein</fullName>
    </submittedName>
</protein>